<keyword evidence="2" id="KW-0812">Transmembrane</keyword>
<dbReference type="STRING" id="476157.GCA_001663155_01723"/>
<dbReference type="InterPro" id="IPR009937">
    <property type="entry name" value="Phage_holin_3_6"/>
</dbReference>
<proteinExistence type="predicted"/>
<dbReference type="Pfam" id="PF07332">
    <property type="entry name" value="Phage_holin_3_6"/>
    <property type="match status" value="1"/>
</dbReference>
<dbReference type="Proteomes" id="UP000320547">
    <property type="component" value="Unassembled WGS sequence"/>
</dbReference>
<sequence>MDDPDRAQRSPAEVDEELDAAVRGDNDSAPTRSSIVDDLTALAEDGKTLFQAEIGFQKTRLAFAANRSKSALFSGLMAFGFLHLALIALVVGMVIALTPYVTAFGATAIVVSLLLIGAYLLALRVRNSTREIGEVFDSTSDEDENG</sequence>
<feature type="transmembrane region" description="Helical" evidence="2">
    <location>
        <begin position="103"/>
        <end position="122"/>
    </location>
</feature>
<dbReference type="EMBL" id="VLLK01000001">
    <property type="protein sequence ID" value="TWJ09978.1"/>
    <property type="molecule type" value="Genomic_DNA"/>
</dbReference>
<comment type="caution">
    <text evidence="3">The sequence shown here is derived from an EMBL/GenBank/DDBJ whole genome shotgun (WGS) entry which is preliminary data.</text>
</comment>
<dbReference type="AlphaFoldDB" id="A0A562UWP2"/>
<keyword evidence="2" id="KW-1133">Transmembrane helix</keyword>
<dbReference type="OrthoDB" id="7392290at2"/>
<feature type="region of interest" description="Disordered" evidence="1">
    <location>
        <begin position="1"/>
        <end position="31"/>
    </location>
</feature>
<evidence type="ECO:0000256" key="2">
    <source>
        <dbReference type="SAM" id="Phobius"/>
    </source>
</evidence>
<evidence type="ECO:0000313" key="4">
    <source>
        <dbReference type="Proteomes" id="UP000320547"/>
    </source>
</evidence>
<feature type="transmembrane region" description="Helical" evidence="2">
    <location>
        <begin position="76"/>
        <end position="97"/>
    </location>
</feature>
<dbReference type="RefSeq" id="WP_067599880.1">
    <property type="nucleotide sequence ID" value="NZ_CP015963.1"/>
</dbReference>
<evidence type="ECO:0000313" key="3">
    <source>
        <dbReference type="EMBL" id="TWJ09978.1"/>
    </source>
</evidence>
<name>A0A562UWP2_9SPHN</name>
<protein>
    <submittedName>
        <fullName evidence="3">Putative superfamily III holin-X</fullName>
    </submittedName>
</protein>
<gene>
    <name evidence="3" type="ORF">JN10_1634</name>
</gene>
<accession>A0A562UWP2</accession>
<evidence type="ECO:0000256" key="1">
    <source>
        <dbReference type="SAM" id="MobiDB-lite"/>
    </source>
</evidence>
<keyword evidence="4" id="KW-1185">Reference proteome</keyword>
<keyword evidence="2" id="KW-0472">Membrane</keyword>
<reference evidence="3 4" key="1">
    <citation type="submission" date="2019-07" db="EMBL/GenBank/DDBJ databases">
        <title>Genomic Encyclopedia of Archaeal and Bacterial Type Strains, Phase II (KMG-II): from individual species to whole genera.</title>
        <authorList>
            <person name="Goeker M."/>
        </authorList>
    </citation>
    <scope>NUCLEOTIDE SEQUENCE [LARGE SCALE GENOMIC DNA]</scope>
    <source>
        <strain evidence="3 4">ATCC BAA-2084</strain>
    </source>
</reference>
<organism evidence="3 4">
    <name type="scientific">Altererythrobacter ishigakiensis</name>
    <dbReference type="NCBI Taxonomy" id="476157"/>
    <lineage>
        <taxon>Bacteria</taxon>
        <taxon>Pseudomonadati</taxon>
        <taxon>Pseudomonadota</taxon>
        <taxon>Alphaproteobacteria</taxon>
        <taxon>Sphingomonadales</taxon>
        <taxon>Erythrobacteraceae</taxon>
        <taxon>Altererythrobacter</taxon>
    </lineage>
</organism>